<feature type="transmembrane region" description="Helical" evidence="5">
    <location>
        <begin position="360"/>
        <end position="378"/>
    </location>
</feature>
<dbReference type="InterPro" id="IPR056555">
    <property type="entry name" value="NFD4_C"/>
</dbReference>
<dbReference type="InterPro" id="IPR036259">
    <property type="entry name" value="MFS_trans_sf"/>
</dbReference>
<dbReference type="Gene3D" id="1.20.1250.20">
    <property type="entry name" value="MFS general substrate transporter like domains"/>
    <property type="match status" value="1"/>
</dbReference>
<feature type="domain" description="NFD4 C-terminal" evidence="7">
    <location>
        <begin position="339"/>
        <end position="540"/>
    </location>
</feature>
<feature type="transmembrane region" description="Helical" evidence="5">
    <location>
        <begin position="399"/>
        <end position="418"/>
    </location>
</feature>
<keyword evidence="2 5" id="KW-0812">Transmembrane</keyword>
<evidence type="ECO:0000313" key="8">
    <source>
        <dbReference type="EMBL" id="CAK7347683.1"/>
    </source>
</evidence>
<evidence type="ECO:0000259" key="7">
    <source>
        <dbReference type="Pfam" id="PF23262"/>
    </source>
</evidence>
<gene>
    <name evidence="8" type="ORF">DCAF_LOCUS20371</name>
</gene>
<feature type="transmembrane region" description="Helical" evidence="5">
    <location>
        <begin position="147"/>
        <end position="170"/>
    </location>
</feature>
<comment type="caution">
    <text evidence="8">The sequence shown here is derived from an EMBL/GenBank/DDBJ whole genome shotgun (WGS) entry which is preliminary data.</text>
</comment>
<dbReference type="InterPro" id="IPR010658">
    <property type="entry name" value="Nodulin-like"/>
</dbReference>
<feature type="transmembrane region" description="Helical" evidence="5">
    <location>
        <begin position="324"/>
        <end position="348"/>
    </location>
</feature>
<feature type="transmembrane region" description="Helical" evidence="5">
    <location>
        <begin position="458"/>
        <end position="475"/>
    </location>
</feature>
<dbReference type="Proteomes" id="UP001314170">
    <property type="component" value="Unassembled WGS sequence"/>
</dbReference>
<reference evidence="8 9" key="1">
    <citation type="submission" date="2024-01" db="EMBL/GenBank/DDBJ databases">
        <authorList>
            <person name="Waweru B."/>
        </authorList>
    </citation>
    <scope>NUCLEOTIDE SEQUENCE [LARGE SCALE GENOMIC DNA]</scope>
</reference>
<evidence type="ECO:0000256" key="5">
    <source>
        <dbReference type="SAM" id="Phobius"/>
    </source>
</evidence>
<dbReference type="GO" id="GO:0016020">
    <property type="term" value="C:membrane"/>
    <property type="evidence" value="ECO:0007669"/>
    <property type="project" value="UniProtKB-SubCell"/>
</dbReference>
<feature type="transmembrane region" description="Helical" evidence="5">
    <location>
        <begin position="242"/>
        <end position="261"/>
    </location>
</feature>
<accession>A0AAV1S9V2</accession>
<dbReference type="Pfam" id="PF06813">
    <property type="entry name" value="Nodulin-like"/>
    <property type="match status" value="1"/>
</dbReference>
<organism evidence="8 9">
    <name type="scientific">Dovyalis caffra</name>
    <dbReference type="NCBI Taxonomy" id="77055"/>
    <lineage>
        <taxon>Eukaryota</taxon>
        <taxon>Viridiplantae</taxon>
        <taxon>Streptophyta</taxon>
        <taxon>Embryophyta</taxon>
        <taxon>Tracheophyta</taxon>
        <taxon>Spermatophyta</taxon>
        <taxon>Magnoliopsida</taxon>
        <taxon>eudicotyledons</taxon>
        <taxon>Gunneridae</taxon>
        <taxon>Pentapetalae</taxon>
        <taxon>rosids</taxon>
        <taxon>fabids</taxon>
        <taxon>Malpighiales</taxon>
        <taxon>Salicaceae</taxon>
        <taxon>Flacourtieae</taxon>
        <taxon>Dovyalis</taxon>
    </lineage>
</organism>
<feature type="transmembrane region" description="Helical" evidence="5">
    <location>
        <begin position="20"/>
        <end position="39"/>
    </location>
</feature>
<protein>
    <recommendedName>
        <fullName evidence="10">Nodulin-like domain-containing protein</fullName>
    </recommendedName>
</protein>
<feature type="transmembrane region" description="Helical" evidence="5">
    <location>
        <begin position="424"/>
        <end position="446"/>
    </location>
</feature>
<feature type="transmembrane region" description="Helical" evidence="5">
    <location>
        <begin position="81"/>
        <end position="102"/>
    </location>
</feature>
<evidence type="ECO:0000313" key="9">
    <source>
        <dbReference type="Proteomes" id="UP001314170"/>
    </source>
</evidence>
<evidence type="ECO:0000259" key="6">
    <source>
        <dbReference type="Pfam" id="PF06813"/>
    </source>
</evidence>
<dbReference type="AlphaFoldDB" id="A0AAV1S9V2"/>
<dbReference type="PANTHER" id="PTHR21576">
    <property type="entry name" value="UNCHARACTERIZED NODULIN-LIKE PROTEIN"/>
    <property type="match status" value="1"/>
</dbReference>
<feature type="transmembrane region" description="Helical" evidence="5">
    <location>
        <begin position="210"/>
        <end position="230"/>
    </location>
</feature>
<proteinExistence type="predicted"/>
<dbReference type="Pfam" id="PF23262">
    <property type="entry name" value="NFD4_C"/>
    <property type="match status" value="1"/>
</dbReference>
<dbReference type="PANTHER" id="PTHR21576:SF80">
    <property type="entry name" value="NODULIN-LIKE DOMAIN-CONTAINING PROTEIN"/>
    <property type="match status" value="1"/>
</dbReference>
<dbReference type="SUPFAM" id="SSF103473">
    <property type="entry name" value="MFS general substrate transporter"/>
    <property type="match status" value="2"/>
</dbReference>
<evidence type="ECO:0008006" key="10">
    <source>
        <dbReference type="Google" id="ProtNLM"/>
    </source>
</evidence>
<name>A0AAV1S9V2_9ROSI</name>
<keyword evidence="4 5" id="KW-0472">Membrane</keyword>
<feature type="transmembrane region" description="Helical" evidence="5">
    <location>
        <begin position="176"/>
        <end position="198"/>
    </location>
</feature>
<keyword evidence="9" id="KW-1185">Reference proteome</keyword>
<evidence type="ECO:0000256" key="2">
    <source>
        <dbReference type="ARBA" id="ARBA00022692"/>
    </source>
</evidence>
<feature type="transmembrane region" description="Helical" evidence="5">
    <location>
        <begin position="514"/>
        <end position="534"/>
    </location>
</feature>
<evidence type="ECO:0000256" key="1">
    <source>
        <dbReference type="ARBA" id="ARBA00004141"/>
    </source>
</evidence>
<evidence type="ECO:0000256" key="3">
    <source>
        <dbReference type="ARBA" id="ARBA00022989"/>
    </source>
</evidence>
<feature type="domain" description="Nodulin-like" evidence="6">
    <location>
        <begin position="16"/>
        <end position="261"/>
    </location>
</feature>
<evidence type="ECO:0000256" key="4">
    <source>
        <dbReference type="ARBA" id="ARBA00023136"/>
    </source>
</evidence>
<dbReference type="CDD" id="cd17354">
    <property type="entry name" value="MFS_Mch1p_like"/>
    <property type="match status" value="1"/>
</dbReference>
<sequence>MQKEMKSFSLQILSSRWFMIFASLLIMSVNGTSYMFGLYSGDIKKSLGYDQTTLNALSFFKDLGGNLGVSAGLVYEIMPPWVVLSIGAIMNFSAYFLIWVAVTGRITKPLVWQMCLYICLATNAASYPNTGALVTCVKNFPESRGSVIGLLKGLIGLSGAIMTQIYHAFYGNDSKSLILLIAWIPAIFPLVFLRTIRIMKVVRGEKELKVFYNFLYTALGLAGFIMFIIIIQNKLKFTRAEYIGSATFVLALLFLPLAIVIKEEFALWQSKKQTMNDHYQLNVVAENPSAVVTKPLGAKLEPLSCIVSIFNQPDRGEDYTILQAIFSIDMLIILIATTCGVGGALAAIDNLGQIADSQGYKTHNIATFISLMSVWNFLGRVLSSFASEIALTKYKFPRPLILTFVILLSCVGHILIAFGVQNSLYISSIIIGFCLGAQLPLVSAIISEIFGLKHFSTLYSVGSVSSPIGSYIFNVKVAGHLYDKEALKQMEALGLRREAGKELNCSGVHCFRKAFVIVTAATFFGFLVSIVLVYRTRKFYKGDIYKKFREEAVVMEADGVNIPPGETEAKEKVDANAGTSTSIITPNH</sequence>
<comment type="subcellular location">
    <subcellularLocation>
        <location evidence="1">Membrane</location>
        <topology evidence="1">Multi-pass membrane protein</topology>
    </subcellularLocation>
</comment>
<keyword evidence="3 5" id="KW-1133">Transmembrane helix</keyword>
<dbReference type="EMBL" id="CAWUPB010001173">
    <property type="protein sequence ID" value="CAK7347683.1"/>
    <property type="molecule type" value="Genomic_DNA"/>
</dbReference>